<sequence length="348" mass="37255">MTAVKPQQAPAFMKAPPADLAAVLFHGSDPGLVSERAAALAKSLAARENPPGEVLKLDETELDEDPSRLETELQTRPMFSGRRIVRAIAGRRISTALLKPLLNSGPLEGLLVVEAGNLKADDSLRALFESQPHCFAVACYPDSAADIDALISEVLSSFSLTIEGDARALLQSRLGADRALSRAEIEKLALFCLGRRSITHNDVDGLVGDAAGLALERIAEAVAEGRTKSAISDFGRALASGENAQVIISIVQRYFLKLHRVRSDVDGGLRLDDALKSIRPPLFFKQKDSFSRQVRSWSRGQLDQALRRISEAAKAARLTSSLEDVIAERLILALASMAAVSAAAAGGR</sequence>
<dbReference type="PANTHER" id="PTHR34388">
    <property type="entry name" value="DNA POLYMERASE III SUBUNIT DELTA"/>
    <property type="match status" value="1"/>
</dbReference>
<dbReference type="SUPFAM" id="SSF48019">
    <property type="entry name" value="post-AAA+ oligomerization domain-like"/>
    <property type="match status" value="1"/>
</dbReference>
<gene>
    <name evidence="8" type="ORF">SAMN04488557_3235</name>
</gene>
<keyword evidence="2" id="KW-0808">Transferase</keyword>
<keyword evidence="5" id="KW-0239">DNA-directed DNA polymerase</keyword>
<proteinExistence type="inferred from homology"/>
<keyword evidence="9" id="KW-1185">Reference proteome</keyword>
<dbReference type="EC" id="2.7.7.7" evidence="1"/>
<evidence type="ECO:0000256" key="1">
    <source>
        <dbReference type="ARBA" id="ARBA00012417"/>
    </source>
</evidence>
<reference evidence="9" key="1">
    <citation type="submission" date="2016-10" db="EMBL/GenBank/DDBJ databases">
        <authorList>
            <person name="Varghese N."/>
            <person name="Submissions S."/>
        </authorList>
    </citation>
    <scope>NUCLEOTIDE SEQUENCE [LARGE SCALE GENOMIC DNA]</scope>
    <source>
        <strain evidence="9">DSM 1565</strain>
    </source>
</reference>
<dbReference type="GO" id="GO:0003887">
    <property type="term" value="F:DNA-directed DNA polymerase activity"/>
    <property type="evidence" value="ECO:0007669"/>
    <property type="project" value="UniProtKB-KW"/>
</dbReference>
<dbReference type="PANTHER" id="PTHR34388:SF1">
    <property type="entry name" value="DNA POLYMERASE III SUBUNIT DELTA"/>
    <property type="match status" value="1"/>
</dbReference>
<evidence type="ECO:0000256" key="5">
    <source>
        <dbReference type="ARBA" id="ARBA00022932"/>
    </source>
</evidence>
<evidence type="ECO:0000256" key="4">
    <source>
        <dbReference type="ARBA" id="ARBA00022705"/>
    </source>
</evidence>
<dbReference type="EMBL" id="FPCH01000003">
    <property type="protein sequence ID" value="SFV37581.1"/>
    <property type="molecule type" value="Genomic_DNA"/>
</dbReference>
<dbReference type="AlphaFoldDB" id="A0A1I7NSC9"/>
<dbReference type="RefSeq" id="WP_092868739.1">
    <property type="nucleotide sequence ID" value="NZ_FPCH01000003.1"/>
</dbReference>
<evidence type="ECO:0000313" key="9">
    <source>
        <dbReference type="Proteomes" id="UP000199423"/>
    </source>
</evidence>
<dbReference type="InterPro" id="IPR008921">
    <property type="entry name" value="DNA_pol3_clamp-load_cplx_C"/>
</dbReference>
<evidence type="ECO:0000313" key="8">
    <source>
        <dbReference type="EMBL" id="SFV37581.1"/>
    </source>
</evidence>
<keyword evidence="4" id="KW-0235">DNA replication</keyword>
<protein>
    <recommendedName>
        <fullName evidence="1">DNA-directed DNA polymerase</fullName>
        <ecNumber evidence="1">2.7.7.7</ecNumber>
    </recommendedName>
</protein>
<dbReference type="InterPro" id="IPR005790">
    <property type="entry name" value="DNA_polIII_delta"/>
</dbReference>
<dbReference type="Gene3D" id="3.40.50.300">
    <property type="entry name" value="P-loop containing nucleotide triphosphate hydrolases"/>
    <property type="match status" value="1"/>
</dbReference>
<dbReference type="Gene3D" id="1.10.8.60">
    <property type="match status" value="1"/>
</dbReference>
<dbReference type="Gene3D" id="1.20.272.10">
    <property type="match status" value="1"/>
</dbReference>
<dbReference type="STRING" id="51670.SAMN04488557_3235"/>
<dbReference type="Proteomes" id="UP000199423">
    <property type="component" value="Unassembled WGS sequence"/>
</dbReference>
<evidence type="ECO:0000256" key="2">
    <source>
        <dbReference type="ARBA" id="ARBA00022679"/>
    </source>
</evidence>
<comment type="catalytic activity">
    <reaction evidence="7">
        <text>DNA(n) + a 2'-deoxyribonucleoside 5'-triphosphate = DNA(n+1) + diphosphate</text>
        <dbReference type="Rhea" id="RHEA:22508"/>
        <dbReference type="Rhea" id="RHEA-COMP:17339"/>
        <dbReference type="Rhea" id="RHEA-COMP:17340"/>
        <dbReference type="ChEBI" id="CHEBI:33019"/>
        <dbReference type="ChEBI" id="CHEBI:61560"/>
        <dbReference type="ChEBI" id="CHEBI:173112"/>
        <dbReference type="EC" id="2.7.7.7"/>
    </reaction>
</comment>
<accession>A0A1I7NSC9</accession>
<dbReference type="OrthoDB" id="9804983at2"/>
<dbReference type="SUPFAM" id="SSF52540">
    <property type="entry name" value="P-loop containing nucleoside triphosphate hydrolases"/>
    <property type="match status" value="1"/>
</dbReference>
<dbReference type="GO" id="GO:0009360">
    <property type="term" value="C:DNA polymerase III complex"/>
    <property type="evidence" value="ECO:0007669"/>
    <property type="project" value="TreeGrafter"/>
</dbReference>
<dbReference type="NCBIfam" id="TIGR01128">
    <property type="entry name" value="holA"/>
    <property type="match status" value="1"/>
</dbReference>
<organism evidence="8 9">
    <name type="scientific">Hyphomicrobium facile</name>
    <dbReference type="NCBI Taxonomy" id="51670"/>
    <lineage>
        <taxon>Bacteria</taxon>
        <taxon>Pseudomonadati</taxon>
        <taxon>Pseudomonadota</taxon>
        <taxon>Alphaproteobacteria</taxon>
        <taxon>Hyphomicrobiales</taxon>
        <taxon>Hyphomicrobiaceae</taxon>
        <taxon>Hyphomicrobium</taxon>
    </lineage>
</organism>
<evidence type="ECO:0000256" key="3">
    <source>
        <dbReference type="ARBA" id="ARBA00022695"/>
    </source>
</evidence>
<comment type="similarity">
    <text evidence="6">Belongs to the DNA polymerase HolA subunit family.</text>
</comment>
<keyword evidence="3" id="KW-0548">Nucleotidyltransferase</keyword>
<dbReference type="GO" id="GO:0006261">
    <property type="term" value="P:DNA-templated DNA replication"/>
    <property type="evidence" value="ECO:0007669"/>
    <property type="project" value="TreeGrafter"/>
</dbReference>
<evidence type="ECO:0000256" key="7">
    <source>
        <dbReference type="ARBA" id="ARBA00049244"/>
    </source>
</evidence>
<name>A0A1I7NSC9_9HYPH</name>
<dbReference type="InterPro" id="IPR027417">
    <property type="entry name" value="P-loop_NTPase"/>
</dbReference>
<dbReference type="GO" id="GO:0003677">
    <property type="term" value="F:DNA binding"/>
    <property type="evidence" value="ECO:0007669"/>
    <property type="project" value="InterPro"/>
</dbReference>
<evidence type="ECO:0000256" key="6">
    <source>
        <dbReference type="ARBA" id="ARBA00034754"/>
    </source>
</evidence>